<protein>
    <submittedName>
        <fullName evidence="3">Uncharacterized protein</fullName>
    </submittedName>
</protein>
<dbReference type="AlphaFoldDB" id="A0A835VWB9"/>
<evidence type="ECO:0000256" key="2">
    <source>
        <dbReference type="SAM" id="Phobius"/>
    </source>
</evidence>
<accession>A0A835VWB9</accession>
<keyword evidence="2" id="KW-0472">Membrane</keyword>
<keyword evidence="2" id="KW-1133">Transmembrane helix</keyword>
<dbReference type="OrthoDB" id="535914at2759"/>
<evidence type="ECO:0000256" key="1">
    <source>
        <dbReference type="SAM" id="MobiDB-lite"/>
    </source>
</evidence>
<gene>
    <name evidence="3" type="ORF">HXX76_010413</name>
</gene>
<feature type="compositionally biased region" description="Pro residues" evidence="1">
    <location>
        <begin position="546"/>
        <end position="556"/>
    </location>
</feature>
<dbReference type="EMBL" id="JAEHOC010000035">
    <property type="protein sequence ID" value="KAG2428263.1"/>
    <property type="molecule type" value="Genomic_DNA"/>
</dbReference>
<reference evidence="3" key="1">
    <citation type="journal article" date="2020" name="bioRxiv">
        <title>Comparative genomics of Chlamydomonas.</title>
        <authorList>
            <person name="Craig R.J."/>
            <person name="Hasan A.R."/>
            <person name="Ness R.W."/>
            <person name="Keightley P.D."/>
        </authorList>
    </citation>
    <scope>NUCLEOTIDE SEQUENCE</scope>
    <source>
        <strain evidence="3">SAG 7.73</strain>
    </source>
</reference>
<sequence length="599" mass="60520">MCNAKGSRVCGIICISCVLISFVALGAVLLFGGVAVLVQTDELSRVNNYNAVQNAVNSWNTPSSPYSLYQLQQLNATAKLVPGPAMSVAASSCPPLTLTLVPEQCTTDTYTDAANDFQPVPQLKLCGRLDYLAFAQCDYQVSFWATQPGGSGRTYNLTAPLDVSNSGPSWVVIDLQDMGGDDPCAKAGTRRCFGDPYNRCKSLCENTYGGSFSCDTFRNPPYTCEANSWTSSVAVKVVAMPNNNTYGIDTVYPLLGNGGAGANILRQGFQITMPTQINGAPMWLYDAGVYFAAPTAVTVMVRSSGDPYLTYMAVTSGTGWLGLNKSTVTWVGSILVGLGSSVFLGGLIFACCLAWGCGLARDRPDSPPDSCLKRQAWGMGMTCCPPVNRGKVSPDAAAAPGEAPAQQQQMVAYPAPGGGYVWVPAAAAAAGAAAGAAGMAAAAAYPPGAYPPGAYPPGAYPPGAYPPGAYPPGAYPPGAYPPGAYPPGAYPPGGAPPPGGAAPAPAAAGDVPVAPAVQHAPPPPPPPAADAAAPPPPAAAPAVQAAPPPQPPPPMSPAAAAPTPSSPAGALPPLSATYGSAAGAAGLPPLASRPVLPPL</sequence>
<feature type="region of interest" description="Disordered" evidence="1">
    <location>
        <begin position="514"/>
        <end position="599"/>
    </location>
</feature>
<proteinExistence type="predicted"/>
<feature type="compositionally biased region" description="Low complexity" evidence="1">
    <location>
        <begin position="557"/>
        <end position="592"/>
    </location>
</feature>
<feature type="compositionally biased region" description="Pro residues" evidence="1">
    <location>
        <begin position="520"/>
        <end position="539"/>
    </location>
</feature>
<organism evidence="3 4">
    <name type="scientific">Chlamydomonas incerta</name>
    <dbReference type="NCBI Taxonomy" id="51695"/>
    <lineage>
        <taxon>Eukaryota</taxon>
        <taxon>Viridiplantae</taxon>
        <taxon>Chlorophyta</taxon>
        <taxon>core chlorophytes</taxon>
        <taxon>Chlorophyceae</taxon>
        <taxon>CS clade</taxon>
        <taxon>Chlamydomonadales</taxon>
        <taxon>Chlamydomonadaceae</taxon>
        <taxon>Chlamydomonas</taxon>
    </lineage>
</organism>
<keyword evidence="2" id="KW-0812">Transmembrane</keyword>
<comment type="caution">
    <text evidence="3">The sequence shown here is derived from an EMBL/GenBank/DDBJ whole genome shotgun (WGS) entry which is preliminary data.</text>
</comment>
<name>A0A835VWB9_CHLIN</name>
<evidence type="ECO:0000313" key="4">
    <source>
        <dbReference type="Proteomes" id="UP000650467"/>
    </source>
</evidence>
<dbReference type="Proteomes" id="UP000650467">
    <property type="component" value="Unassembled WGS sequence"/>
</dbReference>
<evidence type="ECO:0000313" key="3">
    <source>
        <dbReference type="EMBL" id="KAG2428263.1"/>
    </source>
</evidence>
<feature type="transmembrane region" description="Helical" evidence="2">
    <location>
        <begin position="12"/>
        <end position="38"/>
    </location>
</feature>
<keyword evidence="4" id="KW-1185">Reference proteome</keyword>